<gene>
    <name evidence="1" type="ORF">IV01_13495</name>
</gene>
<protein>
    <submittedName>
        <fullName evidence="1">Uncharacterized protein</fullName>
    </submittedName>
</protein>
<dbReference type="AlphaFoldDB" id="A0A085VIE4"/>
<accession>A0A085VIE4</accession>
<evidence type="ECO:0000313" key="2">
    <source>
        <dbReference type="Proteomes" id="UP000028631"/>
    </source>
</evidence>
<comment type="caution">
    <text evidence="1">The sequence shown here is derived from an EMBL/GenBank/DDBJ whole genome shotgun (WGS) entry which is preliminary data.</text>
</comment>
<dbReference type="Proteomes" id="UP000028631">
    <property type="component" value="Unassembled WGS sequence"/>
</dbReference>
<reference evidence="1 2" key="1">
    <citation type="submission" date="2014-07" db="EMBL/GenBank/DDBJ databases">
        <title>Draft Genome Sequences of Environmental Pseudomonas syringae strains.</title>
        <authorList>
            <person name="Baltrus D.A."/>
            <person name="Berge O."/>
            <person name="Morris C."/>
        </authorList>
    </citation>
    <scope>NUCLEOTIDE SEQUENCE [LARGE SCALE GENOMIC DNA]</scope>
    <source>
        <strain evidence="1 2">GAW0119</strain>
    </source>
</reference>
<proteinExistence type="predicted"/>
<name>A0A085VIE4_PSESX</name>
<sequence length="93" mass="10287">MSLFPASLSGKFGGLEPAVLLYLVITDRNTGLFGAHDDDSLKLTLYLSAFTPDKKLANIKFSHYYLPLDENWLLTGACNTVSGFFDLREYGSC</sequence>
<keyword evidence="2" id="KW-1185">Reference proteome</keyword>
<organism evidence="1 2">
    <name type="scientific">Pseudomonas syringae</name>
    <dbReference type="NCBI Taxonomy" id="317"/>
    <lineage>
        <taxon>Bacteria</taxon>
        <taxon>Pseudomonadati</taxon>
        <taxon>Pseudomonadota</taxon>
        <taxon>Gammaproteobacteria</taxon>
        <taxon>Pseudomonadales</taxon>
        <taxon>Pseudomonadaceae</taxon>
        <taxon>Pseudomonas</taxon>
    </lineage>
</organism>
<dbReference type="EMBL" id="JPQU01000036">
    <property type="protein sequence ID" value="KFE55207.1"/>
    <property type="molecule type" value="Genomic_DNA"/>
</dbReference>
<evidence type="ECO:0000313" key="1">
    <source>
        <dbReference type="EMBL" id="KFE55207.1"/>
    </source>
</evidence>